<evidence type="ECO:0000256" key="3">
    <source>
        <dbReference type="ARBA" id="ARBA00022989"/>
    </source>
</evidence>
<dbReference type="SUPFAM" id="SSF103473">
    <property type="entry name" value="MFS general substrate transporter"/>
    <property type="match status" value="1"/>
</dbReference>
<name>A0A084G8J3_PSEDA</name>
<dbReference type="OrthoDB" id="2428527at2759"/>
<feature type="compositionally biased region" description="Low complexity" evidence="5">
    <location>
        <begin position="20"/>
        <end position="30"/>
    </location>
</feature>
<keyword evidence="2 6" id="KW-0812">Transmembrane</keyword>
<dbReference type="GeneID" id="27723330"/>
<feature type="region of interest" description="Disordered" evidence="5">
    <location>
        <begin position="1"/>
        <end position="58"/>
    </location>
</feature>
<dbReference type="PANTHER" id="PTHR42718">
    <property type="entry name" value="MAJOR FACILITATOR SUPERFAMILY MULTIDRUG TRANSPORTER MFSC"/>
    <property type="match status" value="1"/>
</dbReference>
<evidence type="ECO:0000256" key="5">
    <source>
        <dbReference type="SAM" id="MobiDB-lite"/>
    </source>
</evidence>
<evidence type="ECO:0000259" key="7">
    <source>
        <dbReference type="PROSITE" id="PS50850"/>
    </source>
</evidence>
<dbReference type="PANTHER" id="PTHR42718:SF1">
    <property type="entry name" value="LOW AFFINITY AMMONIUM TRANSPORTER"/>
    <property type="match status" value="1"/>
</dbReference>
<dbReference type="VEuPathDB" id="FungiDB:SAPIO_CDS4258"/>
<dbReference type="Proteomes" id="UP000028545">
    <property type="component" value="Unassembled WGS sequence"/>
</dbReference>
<evidence type="ECO:0000313" key="8">
    <source>
        <dbReference type="EMBL" id="KEZ43655.1"/>
    </source>
</evidence>
<evidence type="ECO:0000256" key="6">
    <source>
        <dbReference type="SAM" id="Phobius"/>
    </source>
</evidence>
<feature type="transmembrane region" description="Helical" evidence="6">
    <location>
        <begin position="118"/>
        <end position="135"/>
    </location>
</feature>
<keyword evidence="3 6" id="KW-1133">Transmembrane helix</keyword>
<dbReference type="HOGENOM" id="CLU_000960_27_4_1"/>
<feature type="transmembrane region" description="Helical" evidence="6">
    <location>
        <begin position="79"/>
        <end position="106"/>
    </location>
</feature>
<organism evidence="8 9">
    <name type="scientific">Pseudallescheria apiosperma</name>
    <name type="common">Scedosporium apiospermum</name>
    <dbReference type="NCBI Taxonomy" id="563466"/>
    <lineage>
        <taxon>Eukaryota</taxon>
        <taxon>Fungi</taxon>
        <taxon>Dikarya</taxon>
        <taxon>Ascomycota</taxon>
        <taxon>Pezizomycotina</taxon>
        <taxon>Sordariomycetes</taxon>
        <taxon>Hypocreomycetidae</taxon>
        <taxon>Microascales</taxon>
        <taxon>Microascaceae</taxon>
        <taxon>Scedosporium</taxon>
    </lineage>
</organism>
<evidence type="ECO:0000256" key="2">
    <source>
        <dbReference type="ARBA" id="ARBA00022692"/>
    </source>
</evidence>
<feature type="transmembrane region" description="Helical" evidence="6">
    <location>
        <begin position="207"/>
        <end position="229"/>
    </location>
</feature>
<feature type="transmembrane region" description="Helical" evidence="6">
    <location>
        <begin position="447"/>
        <end position="467"/>
    </location>
</feature>
<keyword evidence="4 6" id="KW-0472">Membrane</keyword>
<evidence type="ECO:0000256" key="4">
    <source>
        <dbReference type="ARBA" id="ARBA00023136"/>
    </source>
</evidence>
<comment type="caution">
    <text evidence="8">The sequence shown here is derived from an EMBL/GenBank/DDBJ whole genome shotgun (WGS) entry which is preliminary data.</text>
</comment>
<feature type="domain" description="Major facilitator superfamily (MFS) profile" evidence="7">
    <location>
        <begin position="78"/>
        <end position="471"/>
    </location>
</feature>
<dbReference type="KEGG" id="sapo:SAPIO_CDS4258"/>
<dbReference type="EMBL" id="JOWA01000091">
    <property type="protein sequence ID" value="KEZ43655.1"/>
    <property type="molecule type" value="Genomic_DNA"/>
</dbReference>
<feature type="transmembrane region" description="Helical" evidence="6">
    <location>
        <begin position="147"/>
        <end position="173"/>
    </location>
</feature>
<dbReference type="GO" id="GO:0016020">
    <property type="term" value="C:membrane"/>
    <property type="evidence" value="ECO:0007669"/>
    <property type="project" value="UniProtKB-SubCell"/>
</dbReference>
<feature type="transmembrane region" description="Helical" evidence="6">
    <location>
        <begin position="366"/>
        <end position="393"/>
    </location>
</feature>
<comment type="subcellular location">
    <subcellularLocation>
        <location evidence="1">Membrane</location>
        <topology evidence="1">Multi-pass membrane protein</topology>
    </subcellularLocation>
</comment>
<reference evidence="8 9" key="1">
    <citation type="journal article" date="2014" name="Genome Announc.">
        <title>Draft genome sequence of the pathogenic fungus Scedosporium apiospermum.</title>
        <authorList>
            <person name="Vandeputte P."/>
            <person name="Ghamrawi S."/>
            <person name="Rechenmann M."/>
            <person name="Iltis A."/>
            <person name="Giraud S."/>
            <person name="Fleury M."/>
            <person name="Thornton C."/>
            <person name="Delhaes L."/>
            <person name="Meyer W."/>
            <person name="Papon N."/>
            <person name="Bouchara J.P."/>
        </authorList>
    </citation>
    <scope>NUCLEOTIDE SEQUENCE [LARGE SCALE GENOMIC DNA]</scope>
    <source>
        <strain evidence="8 9">IHEM 14462</strain>
    </source>
</reference>
<evidence type="ECO:0000313" key="9">
    <source>
        <dbReference type="Proteomes" id="UP000028545"/>
    </source>
</evidence>
<dbReference type="Gene3D" id="1.20.1250.20">
    <property type="entry name" value="MFS general substrate transporter like domains"/>
    <property type="match status" value="2"/>
</dbReference>
<feature type="transmembrane region" description="Helical" evidence="6">
    <location>
        <begin position="341"/>
        <end position="360"/>
    </location>
</feature>
<dbReference type="InterPro" id="IPR020846">
    <property type="entry name" value="MFS_dom"/>
</dbReference>
<protein>
    <recommendedName>
        <fullName evidence="7">Major facilitator superfamily (MFS) profile domain-containing protein</fullName>
    </recommendedName>
</protein>
<sequence>MAAITNNGEKPAELPTHQSTPTGDETGTTTLASLYGGGRSSSINGEEQNEQQEQHDLAHGHSNAEPVWLATTLTLPREILFASVTCLVQFCTQAAFFQTLFLIHQIGGSFGVTNPAKLSWLVAGYSLTVGTFILFSGRLGDTFGYKLMLLIGMGWFSLWSMLAGFSVYSGYLFFVFSRVLQGIGPAIALPNALAIFGASYPPGHRKAMVFSFFGASAPVGAIVGAAAGSALELAWWPWVLWVLSITLFVIFAFFVIESRWAKRPLLPFDAINADVAFVLGAIACGWATFGVWTLYFVQILQRIRHLSPLLSSAWFCPGAVAGMIAAVATGTLLGPLRTPPPVVMTLALLAFAIGVTLTATTPVDQIYWAQTFVSVIIMPFGMDMSFPAATLILSDAVKKEHQGIMASLVNTVVNYGISLGVGFAGTVEVHVNNGGKTEEDMLTGFRSALYLGIGLAGLGVVICLTFLQRKYRKQ</sequence>
<evidence type="ECO:0000256" key="1">
    <source>
        <dbReference type="ARBA" id="ARBA00004141"/>
    </source>
</evidence>
<dbReference type="InterPro" id="IPR011701">
    <property type="entry name" value="MFS"/>
</dbReference>
<proteinExistence type="predicted"/>
<keyword evidence="9" id="KW-1185">Reference proteome</keyword>
<dbReference type="Pfam" id="PF07690">
    <property type="entry name" value="MFS_1"/>
    <property type="match status" value="1"/>
</dbReference>
<feature type="transmembrane region" description="Helical" evidence="6">
    <location>
        <begin position="277"/>
        <end position="300"/>
    </location>
</feature>
<dbReference type="GO" id="GO:0022857">
    <property type="term" value="F:transmembrane transporter activity"/>
    <property type="evidence" value="ECO:0007669"/>
    <property type="project" value="InterPro"/>
</dbReference>
<dbReference type="RefSeq" id="XP_016643454.1">
    <property type="nucleotide sequence ID" value="XM_016786852.1"/>
</dbReference>
<gene>
    <name evidence="8" type="ORF">SAPIO_CDS4258</name>
</gene>
<dbReference type="CDD" id="cd17476">
    <property type="entry name" value="MFS_Amf1_MDR_like"/>
    <property type="match status" value="1"/>
</dbReference>
<feature type="transmembrane region" description="Helical" evidence="6">
    <location>
        <begin position="179"/>
        <end position="200"/>
    </location>
</feature>
<feature type="transmembrane region" description="Helical" evidence="6">
    <location>
        <begin position="405"/>
        <end position="427"/>
    </location>
</feature>
<dbReference type="InterPro" id="IPR036259">
    <property type="entry name" value="MFS_trans_sf"/>
</dbReference>
<dbReference type="AlphaFoldDB" id="A0A084G8J3"/>
<dbReference type="OMA" id="HSTHHEK"/>
<dbReference type="PROSITE" id="PS50850">
    <property type="entry name" value="MFS"/>
    <property type="match status" value="1"/>
</dbReference>
<accession>A0A084G8J3</accession>
<feature type="transmembrane region" description="Helical" evidence="6">
    <location>
        <begin position="235"/>
        <end position="256"/>
    </location>
</feature>
<feature type="transmembrane region" description="Helical" evidence="6">
    <location>
        <begin position="312"/>
        <end position="334"/>
    </location>
</feature>